<reference evidence="1 2" key="1">
    <citation type="submission" date="2020-08" db="EMBL/GenBank/DDBJ databases">
        <title>Genomic Encyclopedia of Type Strains, Phase III (KMG-III): the genomes of soil and plant-associated and newly described type strains.</title>
        <authorList>
            <person name="Whitman W."/>
        </authorList>
    </citation>
    <scope>NUCLEOTIDE SEQUENCE [LARGE SCALE GENOMIC DNA]</scope>
    <source>
        <strain evidence="1 2">CECT 3313</strain>
    </source>
</reference>
<evidence type="ECO:0000313" key="1">
    <source>
        <dbReference type="EMBL" id="MBB5932205.1"/>
    </source>
</evidence>
<keyword evidence="2" id="KW-1185">Reference proteome</keyword>
<name>A0A7W9UUY6_9ACTN</name>
<dbReference type="AlphaFoldDB" id="A0A7W9UUY6"/>
<dbReference type="EMBL" id="JACHJK010000022">
    <property type="protein sequence ID" value="MBB5932205.1"/>
    <property type="molecule type" value="Genomic_DNA"/>
</dbReference>
<evidence type="ECO:0000313" key="2">
    <source>
        <dbReference type="Proteomes" id="UP000585836"/>
    </source>
</evidence>
<comment type="caution">
    <text evidence="1">The sequence shown here is derived from an EMBL/GenBank/DDBJ whole genome shotgun (WGS) entry which is preliminary data.</text>
</comment>
<dbReference type="RefSeq" id="WP_184974262.1">
    <property type="nucleotide sequence ID" value="NZ_BAAAWF010000091.1"/>
</dbReference>
<gene>
    <name evidence="1" type="ORF">FHS34_007714</name>
</gene>
<proteinExistence type="predicted"/>
<protein>
    <submittedName>
        <fullName evidence="1">Uncharacterized protein</fullName>
    </submittedName>
</protein>
<organism evidence="1 2">
    <name type="scientific">Streptomyces echinatus</name>
    <dbReference type="NCBI Taxonomy" id="67293"/>
    <lineage>
        <taxon>Bacteria</taxon>
        <taxon>Bacillati</taxon>
        <taxon>Actinomycetota</taxon>
        <taxon>Actinomycetes</taxon>
        <taxon>Kitasatosporales</taxon>
        <taxon>Streptomycetaceae</taxon>
        <taxon>Streptomyces</taxon>
    </lineage>
</organism>
<dbReference type="Proteomes" id="UP000585836">
    <property type="component" value="Unassembled WGS sequence"/>
</dbReference>
<accession>A0A7W9UUY6</accession>
<sequence>MATYGIPFNMVRSTGYMVAWVDEVGDGRNPLRLETYTGWIGVMMEGGSILEHNRLKAYLPVETGKSVRFYPDVPVGSKQNGAIVNTTVMAALGAVAEAEEEANIFAVDTASVALEHQHLTGIEGAPQCLILTAEIGLLRSTIYNFSYAVNVLTRPGGGVVTHDLPDSGLIPADSRPIGGYPLH</sequence>